<name>A0A4Y2X3G3_ARAVE</name>
<protein>
    <submittedName>
        <fullName evidence="1">Uncharacterized protein</fullName>
    </submittedName>
</protein>
<evidence type="ECO:0000313" key="3">
    <source>
        <dbReference type="Proteomes" id="UP000499080"/>
    </source>
</evidence>
<organism evidence="1 3">
    <name type="scientific">Araneus ventricosus</name>
    <name type="common">Orbweaver spider</name>
    <name type="synonym">Epeira ventricosa</name>
    <dbReference type="NCBI Taxonomy" id="182803"/>
    <lineage>
        <taxon>Eukaryota</taxon>
        <taxon>Metazoa</taxon>
        <taxon>Ecdysozoa</taxon>
        <taxon>Arthropoda</taxon>
        <taxon>Chelicerata</taxon>
        <taxon>Arachnida</taxon>
        <taxon>Araneae</taxon>
        <taxon>Araneomorphae</taxon>
        <taxon>Entelegynae</taxon>
        <taxon>Araneoidea</taxon>
        <taxon>Araneidae</taxon>
        <taxon>Araneus</taxon>
    </lineage>
</organism>
<accession>A0A4Y2X3G3</accession>
<dbReference type="Proteomes" id="UP000499080">
    <property type="component" value="Unassembled WGS sequence"/>
</dbReference>
<reference evidence="1 3" key="1">
    <citation type="journal article" date="2019" name="Sci. Rep.">
        <title>Orb-weaving spider Araneus ventricosus genome elucidates the spidroin gene catalogue.</title>
        <authorList>
            <person name="Kono N."/>
            <person name="Nakamura H."/>
            <person name="Ohtoshi R."/>
            <person name="Moran D.A.P."/>
            <person name="Shinohara A."/>
            <person name="Yoshida Y."/>
            <person name="Fujiwara M."/>
            <person name="Mori M."/>
            <person name="Tomita M."/>
            <person name="Arakawa K."/>
        </authorList>
    </citation>
    <scope>NUCLEOTIDE SEQUENCE [LARGE SCALE GENOMIC DNA]</scope>
</reference>
<dbReference type="EMBL" id="BGPR01070729">
    <property type="protein sequence ID" value="GBO44111.1"/>
    <property type="molecule type" value="Genomic_DNA"/>
</dbReference>
<comment type="caution">
    <text evidence="1">The sequence shown here is derived from an EMBL/GenBank/DDBJ whole genome shotgun (WGS) entry which is preliminary data.</text>
</comment>
<proteinExistence type="predicted"/>
<keyword evidence="3" id="KW-1185">Reference proteome</keyword>
<dbReference type="AlphaFoldDB" id="A0A4Y2X3G3"/>
<dbReference type="EMBL" id="BGPR01070725">
    <property type="protein sequence ID" value="GBO44109.1"/>
    <property type="molecule type" value="Genomic_DNA"/>
</dbReference>
<sequence length="130" mass="14383">MHSTTLQLLNLNQYHRPQWIRIKVPNNNRSAFLLGRNNVVSCLTDAIPLKGKTAMLIGSHLGSNVPCSSEISRKKNRSQSLPCIVSEIGPADKKITSGLLLTMLEETHLEGKLRGPSERSRLMSIALLIN</sequence>
<gene>
    <name evidence="2" type="ORF">AVEN_207032_1</name>
    <name evidence="1" type="ORF">AVEN_78467_1</name>
</gene>
<evidence type="ECO:0000313" key="2">
    <source>
        <dbReference type="EMBL" id="GBO44111.1"/>
    </source>
</evidence>
<evidence type="ECO:0000313" key="1">
    <source>
        <dbReference type="EMBL" id="GBO44109.1"/>
    </source>
</evidence>